<dbReference type="EMBL" id="LAZR01026994">
    <property type="protein sequence ID" value="KKL67077.1"/>
    <property type="molecule type" value="Genomic_DNA"/>
</dbReference>
<name>A0A0F9GVC7_9ZZZZ</name>
<proteinExistence type="predicted"/>
<accession>A0A0F9GVC7</accession>
<gene>
    <name evidence="1" type="ORF">LCGC14_2138590</name>
</gene>
<reference evidence="1" key="1">
    <citation type="journal article" date="2015" name="Nature">
        <title>Complex archaea that bridge the gap between prokaryotes and eukaryotes.</title>
        <authorList>
            <person name="Spang A."/>
            <person name="Saw J.H."/>
            <person name="Jorgensen S.L."/>
            <person name="Zaremba-Niedzwiedzka K."/>
            <person name="Martijn J."/>
            <person name="Lind A.E."/>
            <person name="van Eijk R."/>
            <person name="Schleper C."/>
            <person name="Guy L."/>
            <person name="Ettema T.J."/>
        </authorList>
    </citation>
    <scope>NUCLEOTIDE SEQUENCE</scope>
</reference>
<dbReference type="AlphaFoldDB" id="A0A0F9GVC7"/>
<organism evidence="1">
    <name type="scientific">marine sediment metagenome</name>
    <dbReference type="NCBI Taxonomy" id="412755"/>
    <lineage>
        <taxon>unclassified sequences</taxon>
        <taxon>metagenomes</taxon>
        <taxon>ecological metagenomes</taxon>
    </lineage>
</organism>
<evidence type="ECO:0000313" key="1">
    <source>
        <dbReference type="EMBL" id="KKL67077.1"/>
    </source>
</evidence>
<comment type="caution">
    <text evidence="1">The sequence shown here is derived from an EMBL/GenBank/DDBJ whole genome shotgun (WGS) entry which is preliminary data.</text>
</comment>
<protein>
    <submittedName>
        <fullName evidence="1">Uncharacterized protein</fullName>
    </submittedName>
</protein>
<sequence>MRYIEHIVEPDRLLLSWQAKSERLRMFVAELIRSGDDADLVYLKESEDFSKAQSLGSTNILGLLLKKKFMTKTNLGIS</sequence>